<dbReference type="GeneID" id="71992072"/>
<feature type="region of interest" description="Disordered" evidence="1">
    <location>
        <begin position="201"/>
        <end position="225"/>
    </location>
</feature>
<protein>
    <submittedName>
        <fullName evidence="2">Uncharacterized protein</fullName>
    </submittedName>
</protein>
<organism evidence="2 3">
    <name type="scientific">Passalora fulva</name>
    <name type="common">Tomato leaf mold</name>
    <name type="synonym">Cladosporium fulvum</name>
    <dbReference type="NCBI Taxonomy" id="5499"/>
    <lineage>
        <taxon>Eukaryota</taxon>
        <taxon>Fungi</taxon>
        <taxon>Dikarya</taxon>
        <taxon>Ascomycota</taxon>
        <taxon>Pezizomycotina</taxon>
        <taxon>Dothideomycetes</taxon>
        <taxon>Dothideomycetidae</taxon>
        <taxon>Mycosphaerellales</taxon>
        <taxon>Mycosphaerellaceae</taxon>
        <taxon>Fulvia</taxon>
    </lineage>
</organism>
<proteinExistence type="predicted"/>
<dbReference type="RefSeq" id="XP_047767242.1">
    <property type="nucleotide sequence ID" value="XM_047911342.1"/>
</dbReference>
<dbReference type="EMBL" id="CP090172">
    <property type="protein sequence ID" value="UJO22876.1"/>
    <property type="molecule type" value="Genomic_DNA"/>
</dbReference>
<dbReference type="Proteomes" id="UP000756132">
    <property type="component" value="Chromosome 10"/>
</dbReference>
<reference evidence="2" key="2">
    <citation type="journal article" date="2022" name="Microb. Genom.">
        <title>A chromosome-scale genome assembly of the tomato pathogen Cladosporium fulvum reveals a compartmentalized genome architecture and the presence of a dispensable chromosome.</title>
        <authorList>
            <person name="Zaccaron A.Z."/>
            <person name="Chen L.H."/>
            <person name="Samaras A."/>
            <person name="Stergiopoulos I."/>
        </authorList>
    </citation>
    <scope>NUCLEOTIDE SEQUENCE</scope>
    <source>
        <strain evidence="2">Race5_Kim</strain>
    </source>
</reference>
<sequence>MFKALSHDIATTKMFKAHRHPDEDPSASQIQAAYVMPGPSDTFTIRSISKAIFDDSSYWLPSPVSKMLGYPVKICVLDVNDYFTRPTGLEFQDTDYGEPYSRVANRFLTDCDVWSERFGQPCCGSLHGTALLVCEDGSSPELGLLECMNAYIRKHLVLVENELERLRNQLEKFKESAKDVFGGDKMRMAWEEWKRNEEEAREKLESDRVKAERESDGNARVKGEK</sequence>
<name>A0A9Q8PI62_PASFU</name>
<dbReference type="KEGG" id="ffu:CLAFUR5_12194"/>
<dbReference type="AlphaFoldDB" id="A0A9Q8PI62"/>
<accession>A0A9Q8PI62</accession>
<evidence type="ECO:0000256" key="1">
    <source>
        <dbReference type="SAM" id="MobiDB-lite"/>
    </source>
</evidence>
<evidence type="ECO:0000313" key="3">
    <source>
        <dbReference type="Proteomes" id="UP000756132"/>
    </source>
</evidence>
<evidence type="ECO:0000313" key="2">
    <source>
        <dbReference type="EMBL" id="UJO22876.1"/>
    </source>
</evidence>
<gene>
    <name evidence="2" type="ORF">CLAFUR5_12194</name>
</gene>
<reference evidence="2" key="1">
    <citation type="submission" date="2021-12" db="EMBL/GenBank/DDBJ databases">
        <authorList>
            <person name="Zaccaron A."/>
            <person name="Stergiopoulos I."/>
        </authorList>
    </citation>
    <scope>NUCLEOTIDE SEQUENCE</scope>
    <source>
        <strain evidence="2">Race5_Kim</strain>
    </source>
</reference>
<keyword evidence="3" id="KW-1185">Reference proteome</keyword>
<dbReference type="OMA" id="RSEWEEW"/>
<dbReference type="OrthoDB" id="10486794at2759"/>